<keyword evidence="9" id="KW-0804">Transcription</keyword>
<keyword evidence="3 12" id="KW-0479">Metal-binding</keyword>
<evidence type="ECO:0000313" key="16">
    <source>
        <dbReference type="Proteomes" id="UP001458880"/>
    </source>
</evidence>
<dbReference type="Pfam" id="PF00096">
    <property type="entry name" value="zf-C2H2"/>
    <property type="match status" value="6"/>
</dbReference>
<dbReference type="Gene3D" id="3.40.1800.20">
    <property type="match status" value="1"/>
</dbReference>
<name>A0AAW1KL73_POPJA</name>
<proteinExistence type="inferred from homology"/>
<evidence type="ECO:0000256" key="10">
    <source>
        <dbReference type="ARBA" id="ARBA00023242"/>
    </source>
</evidence>
<feature type="binding site" evidence="12">
    <location>
        <position position="7"/>
    </location>
    <ligand>
        <name>Zn(2+)</name>
        <dbReference type="ChEBI" id="CHEBI:29105"/>
    </ligand>
</feature>
<evidence type="ECO:0000256" key="7">
    <source>
        <dbReference type="ARBA" id="ARBA00023015"/>
    </source>
</evidence>
<dbReference type="SUPFAM" id="SSF57716">
    <property type="entry name" value="Glucocorticoid receptor-like (DNA-binding domain)"/>
    <property type="match status" value="1"/>
</dbReference>
<dbReference type="Gene3D" id="3.30.160.60">
    <property type="entry name" value="Classic Zinc Finger"/>
    <property type="match status" value="8"/>
</dbReference>
<protein>
    <submittedName>
        <fullName evidence="15">Zinc-finger associated domain (Zf-AD)</fullName>
    </submittedName>
</protein>
<evidence type="ECO:0000256" key="5">
    <source>
        <dbReference type="ARBA" id="ARBA00022771"/>
    </source>
</evidence>
<dbReference type="FunFam" id="3.30.160.60:FF:001498">
    <property type="entry name" value="Zinc finger protein 404"/>
    <property type="match status" value="1"/>
</dbReference>
<keyword evidence="5 11" id="KW-0863">Zinc-finger</keyword>
<dbReference type="SUPFAM" id="SSF57667">
    <property type="entry name" value="beta-beta-alpha zinc fingers"/>
    <property type="match status" value="6"/>
</dbReference>
<gene>
    <name evidence="15" type="ORF">QE152_g22111</name>
</gene>
<keyword evidence="6 12" id="KW-0862">Zinc</keyword>
<comment type="subcellular location">
    <subcellularLocation>
        <location evidence="1">Nucleus</location>
    </subcellularLocation>
</comment>
<keyword evidence="7" id="KW-0805">Transcription regulation</keyword>
<dbReference type="PROSITE" id="PS51915">
    <property type="entry name" value="ZAD"/>
    <property type="match status" value="1"/>
</dbReference>
<feature type="domain" description="C2H2-type" evidence="13">
    <location>
        <begin position="410"/>
        <end position="437"/>
    </location>
</feature>
<dbReference type="GO" id="GO:0000977">
    <property type="term" value="F:RNA polymerase II transcription regulatory region sequence-specific DNA binding"/>
    <property type="evidence" value="ECO:0007669"/>
    <property type="project" value="TreeGrafter"/>
</dbReference>
<dbReference type="Pfam" id="PF13912">
    <property type="entry name" value="zf-C2H2_6"/>
    <property type="match status" value="1"/>
</dbReference>
<dbReference type="FunFam" id="3.30.160.60:FF:000446">
    <property type="entry name" value="Zinc finger protein"/>
    <property type="match status" value="1"/>
</dbReference>
<dbReference type="PROSITE" id="PS50157">
    <property type="entry name" value="ZINC_FINGER_C2H2_2"/>
    <property type="match status" value="9"/>
</dbReference>
<feature type="domain" description="C2H2-type" evidence="13">
    <location>
        <begin position="213"/>
        <end position="240"/>
    </location>
</feature>
<evidence type="ECO:0000256" key="2">
    <source>
        <dbReference type="ARBA" id="ARBA00006991"/>
    </source>
</evidence>
<evidence type="ECO:0000313" key="15">
    <source>
        <dbReference type="EMBL" id="KAK9720316.1"/>
    </source>
</evidence>
<dbReference type="PANTHER" id="PTHR14196">
    <property type="entry name" value="ODD-SKIPPED - RELATED"/>
    <property type="match status" value="1"/>
</dbReference>
<dbReference type="SMART" id="SM00868">
    <property type="entry name" value="zf-AD"/>
    <property type="match status" value="1"/>
</dbReference>
<feature type="domain" description="C2H2-type" evidence="13">
    <location>
        <begin position="270"/>
        <end position="297"/>
    </location>
</feature>
<comment type="similarity">
    <text evidence="2">Belongs to the krueppel C2H2-type zinc-finger protein family.</text>
</comment>
<feature type="binding site" evidence="12">
    <location>
        <position position="53"/>
    </location>
    <ligand>
        <name>Zn(2+)</name>
        <dbReference type="ChEBI" id="CHEBI:29105"/>
    </ligand>
</feature>
<evidence type="ECO:0000256" key="8">
    <source>
        <dbReference type="ARBA" id="ARBA00023125"/>
    </source>
</evidence>
<keyword evidence="8" id="KW-0238">DNA-binding</keyword>
<evidence type="ECO:0000256" key="6">
    <source>
        <dbReference type="ARBA" id="ARBA00022833"/>
    </source>
</evidence>
<dbReference type="InterPro" id="IPR036236">
    <property type="entry name" value="Znf_C2H2_sf"/>
</dbReference>
<feature type="binding site" evidence="12">
    <location>
        <position position="56"/>
    </location>
    <ligand>
        <name>Zn(2+)</name>
        <dbReference type="ChEBI" id="CHEBI:29105"/>
    </ligand>
</feature>
<dbReference type="GO" id="GO:0005634">
    <property type="term" value="C:nucleus"/>
    <property type="evidence" value="ECO:0007669"/>
    <property type="project" value="UniProtKB-SubCell"/>
</dbReference>
<feature type="domain" description="C2H2-type" evidence="13">
    <location>
        <begin position="241"/>
        <end position="268"/>
    </location>
</feature>
<comment type="caution">
    <text evidence="15">The sequence shown here is derived from an EMBL/GenBank/DDBJ whole genome shotgun (WGS) entry which is preliminary data.</text>
</comment>
<dbReference type="FunFam" id="3.30.160.60:FF:000340">
    <property type="entry name" value="zinc finger protein 473 isoform X1"/>
    <property type="match status" value="1"/>
</dbReference>
<dbReference type="PANTHER" id="PTHR14196:SF12">
    <property type="entry name" value="ZINC FINGER PROTEIN 208-LIKE"/>
    <property type="match status" value="1"/>
</dbReference>
<evidence type="ECO:0000256" key="3">
    <source>
        <dbReference type="ARBA" id="ARBA00022723"/>
    </source>
</evidence>
<evidence type="ECO:0000256" key="4">
    <source>
        <dbReference type="ARBA" id="ARBA00022737"/>
    </source>
</evidence>
<dbReference type="GO" id="GO:0042802">
    <property type="term" value="F:identical protein binding"/>
    <property type="evidence" value="ECO:0007669"/>
    <property type="project" value="UniProtKB-ARBA"/>
</dbReference>
<feature type="domain" description="C2H2-type" evidence="13">
    <location>
        <begin position="326"/>
        <end position="353"/>
    </location>
</feature>
<evidence type="ECO:0000256" key="11">
    <source>
        <dbReference type="PROSITE-ProRule" id="PRU00042"/>
    </source>
</evidence>
<evidence type="ECO:0000256" key="12">
    <source>
        <dbReference type="PROSITE-ProRule" id="PRU01263"/>
    </source>
</evidence>
<organism evidence="15 16">
    <name type="scientific">Popillia japonica</name>
    <name type="common">Japanese beetle</name>
    <dbReference type="NCBI Taxonomy" id="7064"/>
    <lineage>
        <taxon>Eukaryota</taxon>
        <taxon>Metazoa</taxon>
        <taxon>Ecdysozoa</taxon>
        <taxon>Arthropoda</taxon>
        <taxon>Hexapoda</taxon>
        <taxon>Insecta</taxon>
        <taxon>Pterygota</taxon>
        <taxon>Neoptera</taxon>
        <taxon>Endopterygota</taxon>
        <taxon>Coleoptera</taxon>
        <taxon>Polyphaga</taxon>
        <taxon>Scarabaeiformia</taxon>
        <taxon>Scarabaeidae</taxon>
        <taxon>Rutelinae</taxon>
        <taxon>Popillia</taxon>
    </lineage>
</organism>
<feature type="domain" description="C2H2-type" evidence="13">
    <location>
        <begin position="382"/>
        <end position="409"/>
    </location>
</feature>
<dbReference type="FunFam" id="3.30.160.60:FF:000508">
    <property type="entry name" value="Myeloid zinc finger 1"/>
    <property type="match status" value="1"/>
</dbReference>
<dbReference type="InterPro" id="IPR012934">
    <property type="entry name" value="Znf_AD"/>
</dbReference>
<reference evidence="15 16" key="1">
    <citation type="journal article" date="2024" name="BMC Genomics">
        <title>De novo assembly and annotation of Popillia japonica's genome with initial clues to its potential as an invasive pest.</title>
        <authorList>
            <person name="Cucini C."/>
            <person name="Boschi S."/>
            <person name="Funari R."/>
            <person name="Cardaioli E."/>
            <person name="Iannotti N."/>
            <person name="Marturano G."/>
            <person name="Paoli F."/>
            <person name="Bruttini M."/>
            <person name="Carapelli A."/>
            <person name="Frati F."/>
            <person name="Nardi F."/>
        </authorList>
    </citation>
    <scope>NUCLEOTIDE SEQUENCE [LARGE SCALE GENOMIC DNA]</scope>
    <source>
        <strain evidence="15">DMR45628</strain>
    </source>
</reference>
<dbReference type="InterPro" id="IPR050717">
    <property type="entry name" value="C2H2-ZF_Transcription_Reg"/>
</dbReference>
<sequence>MEPQNRCRTCLETKVTSWNIFENKQNDKLISELIMECVPIVIRDDDKLPANMCDDCLHKLKSVWEFKEMVIKSDKTLSEGFIDDICDETDKNIKKEMTISEGDDQDVCIKNESDDLIIEESCVNLPTSDHGEDEDGVAESILTDEKNTALVQEEGPNTSKIKKNSKKTQIKNRKAATATACISEEQLEILDNPDCMRLMKSELSNRAKAREQVYCQVCNKTYTYKYYTTVHAHTHIGNLPFKCDLCDFRVPNKHLLPRHMRKHAPAKKDFLCSICGKAFSTKQVLNSHRLRHTDERPFKCKTCGKAFKQPLDVQQHEARHEDTTRFVCDECGKSFKHKNTLNDHKIRHTNQRNFECTTCGKKFMVKKCLNLHMKKHLGLKPYSCDICGKKFTVKMTWKNHLWIHTGEKPYACEICGKSFRQRACITRHMRIHTGEAPYACKYCPEKFKYSQQLQNHVMKHEKDNEEFDVKHELENAERESSD</sequence>
<dbReference type="Proteomes" id="UP001458880">
    <property type="component" value="Unassembled WGS sequence"/>
</dbReference>
<evidence type="ECO:0000256" key="1">
    <source>
        <dbReference type="ARBA" id="ARBA00004123"/>
    </source>
</evidence>
<dbReference type="GO" id="GO:0000981">
    <property type="term" value="F:DNA-binding transcription factor activity, RNA polymerase II-specific"/>
    <property type="evidence" value="ECO:0007669"/>
    <property type="project" value="TreeGrafter"/>
</dbReference>
<feature type="domain" description="C2H2-type" evidence="13">
    <location>
        <begin position="298"/>
        <end position="325"/>
    </location>
</feature>
<feature type="domain" description="C2H2-type" evidence="13">
    <location>
        <begin position="354"/>
        <end position="381"/>
    </location>
</feature>
<evidence type="ECO:0000256" key="9">
    <source>
        <dbReference type="ARBA" id="ARBA00023163"/>
    </source>
</evidence>
<keyword evidence="4" id="KW-0677">Repeat</keyword>
<evidence type="ECO:0000259" key="13">
    <source>
        <dbReference type="PROSITE" id="PS50157"/>
    </source>
</evidence>
<keyword evidence="16" id="KW-1185">Reference proteome</keyword>
<accession>A0AAW1KL73</accession>
<dbReference type="SMART" id="SM00355">
    <property type="entry name" value="ZnF_C2H2"/>
    <property type="match status" value="9"/>
</dbReference>
<dbReference type="PROSITE" id="PS00028">
    <property type="entry name" value="ZINC_FINGER_C2H2_1"/>
    <property type="match status" value="8"/>
</dbReference>
<feature type="binding site" evidence="12">
    <location>
        <position position="10"/>
    </location>
    <ligand>
        <name>Zn(2+)</name>
        <dbReference type="ChEBI" id="CHEBI:29105"/>
    </ligand>
</feature>
<evidence type="ECO:0000259" key="14">
    <source>
        <dbReference type="PROSITE" id="PS51915"/>
    </source>
</evidence>
<feature type="domain" description="ZAD" evidence="14">
    <location>
        <begin position="5"/>
        <end position="80"/>
    </location>
</feature>
<dbReference type="Pfam" id="PF07776">
    <property type="entry name" value="zf-AD"/>
    <property type="match status" value="1"/>
</dbReference>
<dbReference type="GO" id="GO:0008270">
    <property type="term" value="F:zinc ion binding"/>
    <property type="evidence" value="ECO:0007669"/>
    <property type="project" value="UniProtKB-UniRule"/>
</dbReference>
<feature type="domain" description="C2H2-type" evidence="13">
    <location>
        <begin position="438"/>
        <end position="465"/>
    </location>
</feature>
<dbReference type="AlphaFoldDB" id="A0AAW1KL73"/>
<keyword evidence="10" id="KW-0539">Nucleus</keyword>
<dbReference type="EMBL" id="JASPKY010000211">
    <property type="protein sequence ID" value="KAK9720316.1"/>
    <property type="molecule type" value="Genomic_DNA"/>
</dbReference>
<dbReference type="InterPro" id="IPR013087">
    <property type="entry name" value="Znf_C2H2_type"/>
</dbReference>